<evidence type="ECO:0000256" key="2">
    <source>
        <dbReference type="ARBA" id="ARBA00022741"/>
    </source>
</evidence>
<proteinExistence type="inferred from homology"/>
<dbReference type="Gene3D" id="3.40.50.300">
    <property type="entry name" value="P-loop containing nucleotide triphosphate hydrolases"/>
    <property type="match status" value="1"/>
</dbReference>
<evidence type="ECO:0000256" key="4">
    <source>
        <dbReference type="ARBA" id="ARBA00023134"/>
    </source>
</evidence>
<comment type="caution">
    <text evidence="6">The sequence shown here is derived from an EMBL/GenBank/DDBJ whole genome shotgun (WGS) entry which is preliminary data.</text>
</comment>
<dbReference type="PANTHER" id="PTHR43087">
    <property type="entry name" value="LYSINE/ARGININE/ORNITHINE TRANSPORT SYSTEM KINASE"/>
    <property type="match status" value="1"/>
</dbReference>
<comment type="similarity">
    <text evidence="1">Belongs to the SIMIBI class G3E GTPase family. ArgK/MeaB subfamily.</text>
</comment>
<name>A0A931AZ17_9ACTN</name>
<evidence type="ECO:0000256" key="1">
    <source>
        <dbReference type="ARBA" id="ARBA00009625"/>
    </source>
</evidence>
<keyword evidence="2" id="KW-0547">Nucleotide-binding</keyword>
<protein>
    <submittedName>
        <fullName evidence="6">Methylmalonyl Co-A mutase-associated GTPase MeaB</fullName>
    </submittedName>
</protein>
<evidence type="ECO:0000313" key="7">
    <source>
        <dbReference type="Proteomes" id="UP000657385"/>
    </source>
</evidence>
<reference evidence="6" key="1">
    <citation type="submission" date="2020-11" db="EMBL/GenBank/DDBJ databases">
        <title>Isolation and identification of active actinomycetes.</title>
        <authorList>
            <person name="Yu B."/>
        </authorList>
    </citation>
    <scope>NUCLEOTIDE SEQUENCE</scope>
    <source>
        <strain evidence="6">NEAU-YB345</strain>
    </source>
</reference>
<dbReference type="InterPro" id="IPR005129">
    <property type="entry name" value="GTPase_ArgK"/>
</dbReference>
<dbReference type="GO" id="GO:0003924">
    <property type="term" value="F:GTPase activity"/>
    <property type="evidence" value="ECO:0007669"/>
    <property type="project" value="InterPro"/>
</dbReference>
<dbReference type="InterPro" id="IPR027417">
    <property type="entry name" value="P-loop_NTPase"/>
</dbReference>
<sequence length="317" mass="33119">MIDVPTLVEQAREGRPRAVARLISLVEGASPQLREVMAALAPLSGKAYVVGLTGSPGVGKSTSTSALVTAYRRLGKRVGVLAVDPSSPFSGGALLGDRVRMQEHATDPEVFIRSMATRGHLGGLAWSAPQAIRVLDAAGCDVILVETVGVGQSEVEIAAQADTTVVLLAPGMGDGIQAAKAGILEIGDVYVVNKADRDGADATARELNHMLGLGEARQAGDWRPPIVKTVAAKQEGIDEVVEALEKHLAWMAGNGELAARRVRRAAQEVEAIAVTALRQRFGDVHGDKHLDALARRVADGELDPYAAADQLIAAVTG</sequence>
<keyword evidence="4" id="KW-0342">GTP-binding</keyword>
<dbReference type="EMBL" id="JADPRT010000002">
    <property type="protein sequence ID" value="MBF9067449.1"/>
    <property type="molecule type" value="Genomic_DNA"/>
</dbReference>
<keyword evidence="5" id="KW-0143">Chaperone</keyword>
<evidence type="ECO:0000313" key="6">
    <source>
        <dbReference type="EMBL" id="MBF9067449.1"/>
    </source>
</evidence>
<dbReference type="SUPFAM" id="SSF52540">
    <property type="entry name" value="P-loop containing nucleoside triphosphate hydrolases"/>
    <property type="match status" value="1"/>
</dbReference>
<dbReference type="Pfam" id="PF03308">
    <property type="entry name" value="MeaB"/>
    <property type="match status" value="1"/>
</dbReference>
<dbReference type="InterPro" id="IPR052040">
    <property type="entry name" value="GTPase/Isobutyryl-CoA_mutase"/>
</dbReference>
<dbReference type="CDD" id="cd03114">
    <property type="entry name" value="MMAA-like"/>
    <property type="match status" value="1"/>
</dbReference>
<keyword evidence="7" id="KW-1185">Reference proteome</keyword>
<evidence type="ECO:0000256" key="3">
    <source>
        <dbReference type="ARBA" id="ARBA00022801"/>
    </source>
</evidence>
<accession>A0A931AZ17</accession>
<dbReference type="RefSeq" id="WP_196192985.1">
    <property type="nucleotide sequence ID" value="NZ_JADPRT010000002.1"/>
</dbReference>
<keyword evidence="3" id="KW-0378">Hydrolase</keyword>
<dbReference type="PANTHER" id="PTHR43087:SF1">
    <property type="entry name" value="LAO_AO TRANSPORT SYSTEM ATPASE"/>
    <property type="match status" value="1"/>
</dbReference>
<organism evidence="6 7">
    <name type="scientific">Streptacidiphilus fuscans</name>
    <dbReference type="NCBI Taxonomy" id="2789292"/>
    <lineage>
        <taxon>Bacteria</taxon>
        <taxon>Bacillati</taxon>
        <taxon>Actinomycetota</taxon>
        <taxon>Actinomycetes</taxon>
        <taxon>Kitasatosporales</taxon>
        <taxon>Streptomycetaceae</taxon>
        <taxon>Streptacidiphilus</taxon>
    </lineage>
</organism>
<dbReference type="Proteomes" id="UP000657385">
    <property type="component" value="Unassembled WGS sequence"/>
</dbReference>
<dbReference type="GO" id="GO:0005525">
    <property type="term" value="F:GTP binding"/>
    <property type="evidence" value="ECO:0007669"/>
    <property type="project" value="UniProtKB-KW"/>
</dbReference>
<dbReference type="NCBIfam" id="TIGR00750">
    <property type="entry name" value="lao"/>
    <property type="match status" value="1"/>
</dbReference>
<dbReference type="AlphaFoldDB" id="A0A931AZ17"/>
<evidence type="ECO:0000256" key="5">
    <source>
        <dbReference type="ARBA" id="ARBA00023186"/>
    </source>
</evidence>
<gene>
    <name evidence="6" type="primary">meaB</name>
    <name evidence="6" type="ORF">I2501_05275</name>
</gene>